<proteinExistence type="predicted"/>
<reference evidence="3" key="1">
    <citation type="submission" date="2016-11" db="EMBL/GenBank/DDBJ databases">
        <authorList>
            <person name="Varghese N."/>
            <person name="Submissions S."/>
        </authorList>
    </citation>
    <scope>NUCLEOTIDE SEQUENCE [LARGE SCALE GENOMIC DNA]</scope>
    <source>
        <strain evidence="3">DSM 17957</strain>
    </source>
</reference>
<dbReference type="Proteomes" id="UP000184536">
    <property type="component" value="Unassembled WGS sequence"/>
</dbReference>
<feature type="transmembrane region" description="Helical" evidence="1">
    <location>
        <begin position="72"/>
        <end position="89"/>
    </location>
</feature>
<dbReference type="PANTHER" id="PTHR38434">
    <property type="entry name" value="BLL2549 PROTEIN"/>
    <property type="match status" value="1"/>
</dbReference>
<keyword evidence="1" id="KW-0812">Transmembrane</keyword>
<feature type="transmembrane region" description="Helical" evidence="1">
    <location>
        <begin position="47"/>
        <end position="66"/>
    </location>
</feature>
<feature type="transmembrane region" description="Helical" evidence="1">
    <location>
        <begin position="200"/>
        <end position="218"/>
    </location>
</feature>
<dbReference type="STRING" id="1121919.SAMN02745975_03484"/>
<feature type="transmembrane region" description="Helical" evidence="1">
    <location>
        <begin position="161"/>
        <end position="180"/>
    </location>
</feature>
<feature type="transmembrane region" description="Helical" evidence="1">
    <location>
        <begin position="130"/>
        <end position="149"/>
    </location>
</feature>
<accession>A0A1M6P4I2</accession>
<protein>
    <submittedName>
        <fullName evidence="2">Predicted membrane protein</fullName>
    </submittedName>
</protein>
<organism evidence="2 3">
    <name type="scientific">Geosporobacter subterraneus DSM 17957</name>
    <dbReference type="NCBI Taxonomy" id="1121919"/>
    <lineage>
        <taxon>Bacteria</taxon>
        <taxon>Bacillati</taxon>
        <taxon>Bacillota</taxon>
        <taxon>Clostridia</taxon>
        <taxon>Peptostreptococcales</taxon>
        <taxon>Thermotaleaceae</taxon>
        <taxon>Geosporobacter</taxon>
    </lineage>
</organism>
<evidence type="ECO:0000313" key="3">
    <source>
        <dbReference type="Proteomes" id="UP000184536"/>
    </source>
</evidence>
<sequence>METPYPILEHKDVVLAVRHEALVIGILGIVGGYTTPLLVSSGEPSPWILFGYLTVLTVGVLGVAAYCKWPSFNYSSFIANQLYICLWFISGDYDEYLGITMVFLIIIFGLYLGVASVYRVRDKTFLFNHQTALMIFTLCITGGIIYLYGRFVEKVKPIDKTAAAFFKGIGLVEIFVFITIQNSHFFSQKDYDLFLSPEQLSLSGLWMIYAILLFIFGIKERNPYPFLY</sequence>
<keyword evidence="3" id="KW-1185">Reference proteome</keyword>
<dbReference type="AlphaFoldDB" id="A0A1M6P4I2"/>
<feature type="transmembrane region" description="Helical" evidence="1">
    <location>
        <begin position="21"/>
        <end position="40"/>
    </location>
</feature>
<feature type="transmembrane region" description="Helical" evidence="1">
    <location>
        <begin position="96"/>
        <end position="118"/>
    </location>
</feature>
<gene>
    <name evidence="2" type="ORF">SAMN02745975_03484</name>
</gene>
<keyword evidence="1" id="KW-1133">Transmembrane helix</keyword>
<name>A0A1M6P4I2_9FIRM</name>
<dbReference type="Pfam" id="PF10101">
    <property type="entry name" value="DUF2339"/>
    <property type="match status" value="1"/>
</dbReference>
<dbReference type="InterPro" id="IPR019286">
    <property type="entry name" value="DUF2339_TM"/>
</dbReference>
<keyword evidence="1" id="KW-0472">Membrane</keyword>
<dbReference type="EMBL" id="FQZV01000064">
    <property type="protein sequence ID" value="SHK02841.1"/>
    <property type="molecule type" value="Genomic_DNA"/>
</dbReference>
<dbReference type="PANTHER" id="PTHR38434:SF1">
    <property type="entry name" value="BLL2549 PROTEIN"/>
    <property type="match status" value="1"/>
</dbReference>
<evidence type="ECO:0000256" key="1">
    <source>
        <dbReference type="SAM" id="Phobius"/>
    </source>
</evidence>
<dbReference type="OrthoDB" id="1805246at2"/>
<evidence type="ECO:0000313" key="2">
    <source>
        <dbReference type="EMBL" id="SHK02841.1"/>
    </source>
</evidence>